<keyword evidence="2" id="KW-0472">Membrane</keyword>
<dbReference type="EMBL" id="JAFEKC020000022">
    <property type="protein sequence ID" value="KAK0507709.1"/>
    <property type="molecule type" value="Genomic_DNA"/>
</dbReference>
<keyword evidence="2" id="KW-1133">Transmembrane helix</keyword>
<feature type="region of interest" description="Disordered" evidence="1">
    <location>
        <begin position="512"/>
        <end position="593"/>
    </location>
</feature>
<evidence type="ECO:0000313" key="4">
    <source>
        <dbReference type="Proteomes" id="UP001166286"/>
    </source>
</evidence>
<dbReference type="Proteomes" id="UP001166286">
    <property type="component" value="Unassembled WGS sequence"/>
</dbReference>
<feature type="transmembrane region" description="Helical" evidence="2">
    <location>
        <begin position="32"/>
        <end position="52"/>
    </location>
</feature>
<keyword evidence="2" id="KW-0812">Transmembrane</keyword>
<accession>A0AA39QTN3</accession>
<feature type="compositionally biased region" description="Polar residues" evidence="1">
    <location>
        <begin position="523"/>
        <end position="583"/>
    </location>
</feature>
<name>A0AA39QTN3_9LECA</name>
<evidence type="ECO:0000256" key="1">
    <source>
        <dbReference type="SAM" id="MobiDB-lite"/>
    </source>
</evidence>
<feature type="region of interest" description="Disordered" evidence="1">
    <location>
        <begin position="610"/>
        <end position="688"/>
    </location>
</feature>
<reference evidence="3" key="1">
    <citation type="submission" date="2023-03" db="EMBL/GenBank/DDBJ databases">
        <title>Complete genome of Cladonia borealis.</title>
        <authorList>
            <person name="Park H."/>
        </authorList>
    </citation>
    <scope>NUCLEOTIDE SEQUENCE</scope>
    <source>
        <strain evidence="3">ANT050790</strain>
    </source>
</reference>
<comment type="caution">
    <text evidence="3">The sequence shown here is derived from an EMBL/GenBank/DDBJ whole genome shotgun (WGS) entry which is preliminary data.</text>
</comment>
<feature type="compositionally biased region" description="Polar residues" evidence="1">
    <location>
        <begin position="610"/>
        <end position="623"/>
    </location>
</feature>
<feature type="compositionally biased region" description="Pro residues" evidence="1">
    <location>
        <begin position="658"/>
        <end position="669"/>
    </location>
</feature>
<protein>
    <submittedName>
        <fullName evidence="3">Uncharacterized protein</fullName>
    </submittedName>
</protein>
<evidence type="ECO:0000313" key="3">
    <source>
        <dbReference type="EMBL" id="KAK0507709.1"/>
    </source>
</evidence>
<dbReference type="AlphaFoldDB" id="A0AA39QTN3"/>
<evidence type="ECO:0000256" key="2">
    <source>
        <dbReference type="SAM" id="Phobius"/>
    </source>
</evidence>
<feature type="transmembrane region" description="Helical" evidence="2">
    <location>
        <begin position="1077"/>
        <end position="1096"/>
    </location>
</feature>
<proteinExistence type="predicted"/>
<gene>
    <name evidence="3" type="ORF">JMJ35_009598</name>
</gene>
<sequence>MRHSNLLWIDVHHSVSHCTQYLQVIHSFSADAIVMSFLVSILYILFAVTLNVTATAASISKPSAFYTVSQFISTTKNSSTLSSFSSTYGASSAVSISASLSLTYSLSLNTETAQSLSFPSSLLSASSSNAITSSAGTSSAAKTATPSTAPFPITASPFNPFKSSGIAGSSGFPITSGSSNSSNASINAPFIEIGCTPIPTDPWHDAASCSCQSEVYSWYATQSTGELTTTVCYTSGQHAYGYYYSPGCSPTTETLLATSWTAPDRCCGYCDIDVPTVRIVFWAPPATVSSNFTTKKTNYTLSTASTVVENGFTFTSPSVYVIYSGAIASASCVAMTETYHQVGGVHTTTMGYNSADLSSIACINSLGSGDGSPVKWVPINYADLYAPIPASESSSRVAQCFTDPSQAAEWGDYMQNPYISLPQDISNADPLWSTCSAALLGAMDPPSALTAAVAMVPVSVGQDPAQPGKATTTAADPVQTAVPGQPMPMPAPAIVAVLVSASELVNTNSTPVNLAPGSVAPSDPSNLQFGSGPENANPNDMSPTQLSMLHQALNPSPNPISINAATSSNAGQGTGNAPGNTQAEPEAATVASNESPNIQLQPIAAAIFSNQQPGNNEPQNSSPGAGAPQENNDPPRHNEPPGGDPPGNPTQYSGIASPAPPGQGVPAGPPEQAALTRGPNGGLTIGSSTIMPGQAATINNHQVSVGSSNVVVDSNTYAFAPLITPPAIPITVAGLSMQTAANGGVIIASQTLAPGIQTTIGGHAISVGAGNVVVDGNTQILPIAIPAPPPQPLIGGSTMQRVSDGAVMIGGSTLPIGSQATIAGHVISVDSANVVVDGTTNALPTPATTAPPILLNGQIIQRASNGGLIIGTSTVAPGSQTTIAGHVISVGPNNVVLDSSAYALPAIAGVTLIPSPNASAQRNAITLPNGSILSAGGSPVTISGETISILSNDQGAVIDGSTILFASPTAQSVFTVGGQIFTAAPSSFVVGGATVSLDGAAVTIAGMVVSLGPSGLQIGSMTIPLATAAPTGLGGYIVSAFEAPATAASSTGSVGGGPSATGVKAYTGSVMRLKSDSWLMVVTVFICLSVGMVAALL</sequence>
<organism evidence="3 4">
    <name type="scientific">Cladonia borealis</name>
    <dbReference type="NCBI Taxonomy" id="184061"/>
    <lineage>
        <taxon>Eukaryota</taxon>
        <taxon>Fungi</taxon>
        <taxon>Dikarya</taxon>
        <taxon>Ascomycota</taxon>
        <taxon>Pezizomycotina</taxon>
        <taxon>Lecanoromycetes</taxon>
        <taxon>OSLEUM clade</taxon>
        <taxon>Lecanoromycetidae</taxon>
        <taxon>Lecanorales</taxon>
        <taxon>Lecanorineae</taxon>
        <taxon>Cladoniaceae</taxon>
        <taxon>Cladonia</taxon>
    </lineage>
</organism>
<keyword evidence="4" id="KW-1185">Reference proteome</keyword>